<reference evidence="2 3" key="1">
    <citation type="submission" date="2017-12" db="EMBL/GenBank/DDBJ databases">
        <title>Genomics of Macrococcus caseolyticus.</title>
        <authorList>
            <person name="MacFadyen A.C."/>
            <person name="Paterson G.K."/>
        </authorList>
    </citation>
    <scope>NUCLEOTIDE SEQUENCE [LARGE SCALE GENOMIC DNA]</scope>
    <source>
        <strain evidence="2 3">5788_EF188</strain>
    </source>
</reference>
<dbReference type="InterPro" id="IPR009057">
    <property type="entry name" value="Homeodomain-like_sf"/>
</dbReference>
<dbReference type="InterPro" id="IPR055247">
    <property type="entry name" value="InsJ-like_HTH"/>
</dbReference>
<name>A0A855GYX1_9STAP</name>
<proteinExistence type="predicted"/>
<protein>
    <recommendedName>
        <fullName evidence="1">Insertion element IS150 protein InsJ-like helix-turn-helix domain-containing protein</fullName>
    </recommendedName>
</protein>
<feature type="domain" description="Insertion element IS150 protein InsJ-like helix-turn-helix" evidence="1">
    <location>
        <begin position="20"/>
        <end position="58"/>
    </location>
</feature>
<evidence type="ECO:0000313" key="2">
    <source>
        <dbReference type="EMBL" id="PKE26333.1"/>
    </source>
</evidence>
<dbReference type="EMBL" id="PIXC01000010">
    <property type="protein sequence ID" value="PKE26333.1"/>
    <property type="molecule type" value="Genomic_DNA"/>
</dbReference>
<evidence type="ECO:0000259" key="1">
    <source>
        <dbReference type="Pfam" id="PF13518"/>
    </source>
</evidence>
<dbReference type="AlphaFoldDB" id="A0A855GYX1"/>
<sequence>MNLYGGVFSMKRVAYSVEIKYKVVEMKLKGYSTREIMDALNIKNESQVKVWWKWYRNGETHRFNQQVGKQYSYGKGNEELSTVETLKIELKRKEVENEILKKYKELERKWSQR</sequence>
<dbReference type="Pfam" id="PF13518">
    <property type="entry name" value="HTH_28"/>
    <property type="match status" value="1"/>
</dbReference>
<dbReference type="SUPFAM" id="SSF46689">
    <property type="entry name" value="Homeodomain-like"/>
    <property type="match status" value="1"/>
</dbReference>
<accession>A0A855GYX1</accession>
<gene>
    <name evidence="2" type="ORF">CW686_05830</name>
</gene>
<comment type="caution">
    <text evidence="2">The sequence shown here is derived from an EMBL/GenBank/DDBJ whole genome shotgun (WGS) entry which is preliminary data.</text>
</comment>
<dbReference type="Proteomes" id="UP000233482">
    <property type="component" value="Unassembled WGS sequence"/>
</dbReference>
<organism evidence="2 3">
    <name type="scientific">Macrococcoides caseolyticum</name>
    <dbReference type="NCBI Taxonomy" id="69966"/>
    <lineage>
        <taxon>Bacteria</taxon>
        <taxon>Bacillati</taxon>
        <taxon>Bacillota</taxon>
        <taxon>Bacilli</taxon>
        <taxon>Bacillales</taxon>
        <taxon>Staphylococcaceae</taxon>
        <taxon>Macrococcoides</taxon>
    </lineage>
</organism>
<evidence type="ECO:0000313" key="3">
    <source>
        <dbReference type="Proteomes" id="UP000233482"/>
    </source>
</evidence>